<reference evidence="3" key="1">
    <citation type="journal article" date="2019" name="Int. J. Syst. Evol. Microbiol.">
        <title>The Global Catalogue of Microorganisms (GCM) 10K type strain sequencing project: providing services to taxonomists for standard genome sequencing and annotation.</title>
        <authorList>
            <consortium name="The Broad Institute Genomics Platform"/>
            <consortium name="The Broad Institute Genome Sequencing Center for Infectious Disease"/>
            <person name="Wu L."/>
            <person name="Ma J."/>
        </authorList>
    </citation>
    <scope>NUCLEOTIDE SEQUENCE [LARGE SCALE GENOMIC DNA]</scope>
    <source>
        <strain evidence="3">CGMCC 4.7289</strain>
    </source>
</reference>
<evidence type="ECO:0000259" key="1">
    <source>
        <dbReference type="PROSITE" id="PS51819"/>
    </source>
</evidence>
<dbReference type="Proteomes" id="UP001595816">
    <property type="component" value="Unassembled WGS sequence"/>
</dbReference>
<dbReference type="InterPro" id="IPR037523">
    <property type="entry name" value="VOC_core"/>
</dbReference>
<dbReference type="Pfam" id="PF00903">
    <property type="entry name" value="Glyoxalase"/>
    <property type="match status" value="1"/>
</dbReference>
<evidence type="ECO:0000313" key="2">
    <source>
        <dbReference type="EMBL" id="MFC4130288.1"/>
    </source>
</evidence>
<dbReference type="EMBL" id="JBHSAY010000005">
    <property type="protein sequence ID" value="MFC4130288.1"/>
    <property type="molecule type" value="Genomic_DNA"/>
</dbReference>
<dbReference type="SUPFAM" id="SSF54593">
    <property type="entry name" value="Glyoxalase/Bleomycin resistance protein/Dihydroxybiphenyl dioxygenase"/>
    <property type="match status" value="1"/>
</dbReference>
<gene>
    <name evidence="2" type="ORF">ACFOZ4_06695</name>
</gene>
<dbReference type="InterPro" id="IPR004360">
    <property type="entry name" value="Glyas_Fos-R_dOase_dom"/>
</dbReference>
<dbReference type="Gene3D" id="3.10.180.10">
    <property type="entry name" value="2,3-Dihydroxybiphenyl 1,2-Dioxygenase, domain 1"/>
    <property type="match status" value="1"/>
</dbReference>
<name>A0ABV8LI48_9ACTN</name>
<protein>
    <submittedName>
        <fullName evidence="2">VOC family protein</fullName>
    </submittedName>
</protein>
<accession>A0ABV8LI48</accession>
<organism evidence="2 3">
    <name type="scientific">Hamadaea flava</name>
    <dbReference type="NCBI Taxonomy" id="1742688"/>
    <lineage>
        <taxon>Bacteria</taxon>
        <taxon>Bacillati</taxon>
        <taxon>Actinomycetota</taxon>
        <taxon>Actinomycetes</taxon>
        <taxon>Micromonosporales</taxon>
        <taxon>Micromonosporaceae</taxon>
        <taxon>Hamadaea</taxon>
    </lineage>
</organism>
<evidence type="ECO:0000313" key="3">
    <source>
        <dbReference type="Proteomes" id="UP001595816"/>
    </source>
</evidence>
<comment type="caution">
    <text evidence="2">The sequence shown here is derived from an EMBL/GenBank/DDBJ whole genome shotgun (WGS) entry which is preliminary data.</text>
</comment>
<sequence>MFRDPFPIFLTDDMAAITAFYRDLLGFSEAYRFPSSPLDDPEFIVLSLGPAQFGFGRAGSVPLHGRMRSLETGNRVEVCVYADNVDLAVEFLRGAGVSVLSEPADQPWGERAAYVSDPDGNPVLIVARI</sequence>
<dbReference type="InterPro" id="IPR029068">
    <property type="entry name" value="Glyas_Bleomycin-R_OHBP_Dase"/>
</dbReference>
<keyword evidence="3" id="KW-1185">Reference proteome</keyword>
<dbReference type="RefSeq" id="WP_253758162.1">
    <property type="nucleotide sequence ID" value="NZ_JAMZDZ010000001.1"/>
</dbReference>
<proteinExistence type="predicted"/>
<feature type="domain" description="VOC" evidence="1">
    <location>
        <begin position="2"/>
        <end position="128"/>
    </location>
</feature>
<dbReference type="PROSITE" id="PS51819">
    <property type="entry name" value="VOC"/>
    <property type="match status" value="1"/>
</dbReference>